<evidence type="ECO:0000313" key="2">
    <source>
        <dbReference type="EMBL" id="COV56124.1"/>
    </source>
</evidence>
<protein>
    <submittedName>
        <fullName evidence="2">Uncharacterized protein</fullName>
    </submittedName>
</protein>
<organism evidence="2 3">
    <name type="scientific">Mycobacterium tuberculosis</name>
    <dbReference type="NCBI Taxonomy" id="1773"/>
    <lineage>
        <taxon>Bacteria</taxon>
        <taxon>Bacillati</taxon>
        <taxon>Actinomycetota</taxon>
        <taxon>Actinomycetes</taxon>
        <taxon>Mycobacteriales</taxon>
        <taxon>Mycobacteriaceae</taxon>
        <taxon>Mycobacterium</taxon>
        <taxon>Mycobacterium tuberculosis complex</taxon>
    </lineage>
</organism>
<evidence type="ECO:0000313" key="3">
    <source>
        <dbReference type="Proteomes" id="UP000038802"/>
    </source>
</evidence>
<dbReference type="Proteomes" id="UP000038802">
    <property type="component" value="Unassembled WGS sequence"/>
</dbReference>
<reference evidence="3" key="1">
    <citation type="submission" date="2015-03" db="EMBL/GenBank/DDBJ databases">
        <authorList>
            <consortium name="Pathogen Informatics"/>
        </authorList>
    </citation>
    <scope>NUCLEOTIDE SEQUENCE [LARGE SCALE GENOMIC DNA]</scope>
    <source>
        <strain evidence="3">K00500041</strain>
    </source>
</reference>
<feature type="region of interest" description="Disordered" evidence="1">
    <location>
        <begin position="1"/>
        <end position="41"/>
    </location>
</feature>
<dbReference type="EMBL" id="CSAE01000144">
    <property type="protein sequence ID" value="COV56124.1"/>
    <property type="molecule type" value="Genomic_DNA"/>
</dbReference>
<gene>
    <name evidence="2" type="ORF">ERS007703_01632</name>
</gene>
<sequence>MRHARQVEEPVHHPEKPPVQRRRQEQDQQKHQSELLGRRQGALRLGSQVRLQGRIAVQTRDG</sequence>
<proteinExistence type="predicted"/>
<evidence type="ECO:0000256" key="1">
    <source>
        <dbReference type="SAM" id="MobiDB-lite"/>
    </source>
</evidence>
<dbReference type="AlphaFoldDB" id="A0A0U0QYM6"/>
<name>A0A0U0QYM6_MYCTX</name>
<accession>A0A0U0QYM6</accession>
<feature type="compositionally biased region" description="Basic and acidic residues" evidence="1">
    <location>
        <begin position="1"/>
        <end position="37"/>
    </location>
</feature>